<reference evidence="1" key="1">
    <citation type="submission" date="2021-01" db="EMBL/GenBank/DDBJ databases">
        <authorList>
            <person name="Corre E."/>
            <person name="Pelletier E."/>
            <person name="Niang G."/>
            <person name="Scheremetjew M."/>
            <person name="Finn R."/>
            <person name="Kale V."/>
            <person name="Holt S."/>
            <person name="Cochrane G."/>
            <person name="Meng A."/>
            <person name="Brown T."/>
            <person name="Cohen L."/>
        </authorList>
    </citation>
    <scope>NUCLEOTIDE SEQUENCE</scope>
    <source>
        <strain evidence="1">CCMP3346</strain>
    </source>
</reference>
<proteinExistence type="predicted"/>
<dbReference type="AlphaFoldDB" id="A0A7S1JNE7"/>
<accession>A0A7S1JNE7</accession>
<evidence type="ECO:0000313" key="1">
    <source>
        <dbReference type="EMBL" id="CAD9049307.1"/>
    </source>
</evidence>
<name>A0A7S1JNE7_9ALVE</name>
<sequence>MRRIYVRNTCHETLHIAIRMRAPGGFWISQCWWKFRPHEGNFLGDENGRRLYTDNGLIYYYAESATKLWSGKYTRTCNGRILGMREHTYVDSDGDVYVQLWCNNRRLLGEAFSTQTATPEDMEFKHTHADTQALEH</sequence>
<gene>
    <name evidence="1" type="ORF">VBRA1451_LOCUS4366</name>
</gene>
<dbReference type="EMBL" id="HBGB01007689">
    <property type="protein sequence ID" value="CAD9049307.1"/>
    <property type="molecule type" value="Transcribed_RNA"/>
</dbReference>
<organism evidence="1">
    <name type="scientific">Vitrella brassicaformis</name>
    <dbReference type="NCBI Taxonomy" id="1169539"/>
    <lineage>
        <taxon>Eukaryota</taxon>
        <taxon>Sar</taxon>
        <taxon>Alveolata</taxon>
        <taxon>Colpodellida</taxon>
        <taxon>Vitrellaceae</taxon>
        <taxon>Vitrella</taxon>
    </lineage>
</organism>
<protein>
    <submittedName>
        <fullName evidence="1">Uncharacterized protein</fullName>
    </submittedName>
</protein>